<gene>
    <name evidence="1" type="ORF">SDC9_179839</name>
</gene>
<name>A0A645GZY3_9ZZZZ</name>
<accession>A0A645GZY3</accession>
<organism evidence="1">
    <name type="scientific">bioreactor metagenome</name>
    <dbReference type="NCBI Taxonomy" id="1076179"/>
    <lineage>
        <taxon>unclassified sequences</taxon>
        <taxon>metagenomes</taxon>
        <taxon>ecological metagenomes</taxon>
    </lineage>
</organism>
<comment type="caution">
    <text evidence="1">The sequence shown here is derived from an EMBL/GenBank/DDBJ whole genome shotgun (WGS) entry which is preliminary data.</text>
</comment>
<evidence type="ECO:0000313" key="1">
    <source>
        <dbReference type="EMBL" id="MPN32361.1"/>
    </source>
</evidence>
<dbReference type="EMBL" id="VSSQ01084330">
    <property type="protein sequence ID" value="MPN32361.1"/>
    <property type="molecule type" value="Genomic_DNA"/>
</dbReference>
<sequence length="176" mass="19470">MDLTTKLTTAERVYDMQFVTTYPNTETDVFDFKVHFVNPFEIKLATPADFQLIDKVNGTADTQDVKGNYIVTFNGKNIVTKGVAETADSPTTVKASDYVNLSDANYGLFYELTPSTEYFTISKAGGNAFNKESVLTWLNSGTKLIKEQTVGSLKVKFVTSFAEITKTADNITVKPE</sequence>
<reference evidence="1" key="1">
    <citation type="submission" date="2019-08" db="EMBL/GenBank/DDBJ databases">
        <authorList>
            <person name="Kucharzyk K."/>
            <person name="Murdoch R.W."/>
            <person name="Higgins S."/>
            <person name="Loffler F."/>
        </authorList>
    </citation>
    <scope>NUCLEOTIDE SEQUENCE</scope>
</reference>
<protein>
    <submittedName>
        <fullName evidence="1">Uncharacterized protein</fullName>
    </submittedName>
</protein>
<dbReference type="AlphaFoldDB" id="A0A645GZY3"/>
<proteinExistence type="predicted"/>